<dbReference type="InterPro" id="IPR021109">
    <property type="entry name" value="Peptidase_aspartic_dom_sf"/>
</dbReference>
<dbReference type="EMBL" id="JBJJXI010000060">
    <property type="protein sequence ID" value="KAL3398123.1"/>
    <property type="molecule type" value="Genomic_DNA"/>
</dbReference>
<dbReference type="CDD" id="cd00303">
    <property type="entry name" value="retropepsin_like"/>
    <property type="match status" value="1"/>
</dbReference>
<organism evidence="1 2">
    <name type="scientific">Trichogramma kaykai</name>
    <dbReference type="NCBI Taxonomy" id="54128"/>
    <lineage>
        <taxon>Eukaryota</taxon>
        <taxon>Metazoa</taxon>
        <taxon>Ecdysozoa</taxon>
        <taxon>Arthropoda</taxon>
        <taxon>Hexapoda</taxon>
        <taxon>Insecta</taxon>
        <taxon>Pterygota</taxon>
        <taxon>Neoptera</taxon>
        <taxon>Endopterygota</taxon>
        <taxon>Hymenoptera</taxon>
        <taxon>Apocrita</taxon>
        <taxon>Proctotrupomorpha</taxon>
        <taxon>Chalcidoidea</taxon>
        <taxon>Trichogrammatidae</taxon>
        <taxon>Trichogramma</taxon>
    </lineage>
</organism>
<evidence type="ECO:0008006" key="3">
    <source>
        <dbReference type="Google" id="ProtNLM"/>
    </source>
</evidence>
<accession>A0ABD2WYL5</accession>
<comment type="caution">
    <text evidence="1">The sequence shown here is derived from an EMBL/GenBank/DDBJ whole genome shotgun (WGS) entry which is preliminary data.</text>
</comment>
<evidence type="ECO:0000313" key="2">
    <source>
        <dbReference type="Proteomes" id="UP001627154"/>
    </source>
</evidence>
<dbReference type="Gene3D" id="2.40.70.10">
    <property type="entry name" value="Acid Proteases"/>
    <property type="match status" value="1"/>
</dbReference>
<reference evidence="1 2" key="1">
    <citation type="journal article" date="2024" name="bioRxiv">
        <title>A reference genome for Trichogramma kaykai: A tiny desert-dwelling parasitoid wasp with competing sex-ratio distorters.</title>
        <authorList>
            <person name="Culotta J."/>
            <person name="Lindsey A.R."/>
        </authorList>
    </citation>
    <scope>NUCLEOTIDE SEQUENCE [LARGE SCALE GENOMIC DNA]</scope>
    <source>
        <strain evidence="1 2">KSX58</strain>
    </source>
</reference>
<sequence length="168" mass="18407">MSWLRLASIHMGHLPSVRAEEQLNEVAIAPMAITETSDYKSNQDNKTVSQEDNQCECSTNSVEKVDHTLPLPAYPRWWTVAEFGEFRVRALIDSGASRTCLGPIGLQIATHLGIEVIPFMGANVTGPNGQSLAITAQAKMSLTFATKTKEVVLYIADSFDYDYVLGAN</sequence>
<name>A0ABD2WYL5_9HYME</name>
<dbReference type="Proteomes" id="UP001627154">
    <property type="component" value="Unassembled WGS sequence"/>
</dbReference>
<proteinExistence type="predicted"/>
<protein>
    <recommendedName>
        <fullName evidence="3">Peptidase A2 domain-containing protein</fullName>
    </recommendedName>
</protein>
<dbReference type="AlphaFoldDB" id="A0ABD2WYL5"/>
<gene>
    <name evidence="1" type="ORF">TKK_008332</name>
</gene>
<keyword evidence="2" id="KW-1185">Reference proteome</keyword>
<evidence type="ECO:0000313" key="1">
    <source>
        <dbReference type="EMBL" id="KAL3398123.1"/>
    </source>
</evidence>